<protein>
    <recommendedName>
        <fullName evidence="4">Transposase IS481 family protein</fullName>
    </recommendedName>
</protein>
<dbReference type="SUPFAM" id="SSF46689">
    <property type="entry name" value="Homeodomain-like"/>
    <property type="match status" value="1"/>
</dbReference>
<evidence type="ECO:0000313" key="3">
    <source>
        <dbReference type="Proteomes" id="UP001519295"/>
    </source>
</evidence>
<dbReference type="EMBL" id="JAGINU010000001">
    <property type="protein sequence ID" value="MBP2367545.1"/>
    <property type="molecule type" value="Genomic_DNA"/>
</dbReference>
<proteinExistence type="predicted"/>
<dbReference type="InterPro" id="IPR009057">
    <property type="entry name" value="Homeodomain-like_sf"/>
</dbReference>
<dbReference type="Pfam" id="PF13565">
    <property type="entry name" value="HTH_32"/>
    <property type="match status" value="1"/>
</dbReference>
<evidence type="ECO:0008006" key="4">
    <source>
        <dbReference type="Google" id="ProtNLM"/>
    </source>
</evidence>
<evidence type="ECO:0000313" key="2">
    <source>
        <dbReference type="EMBL" id="MBP2367545.1"/>
    </source>
</evidence>
<accession>A0ABS4VUE6</accession>
<feature type="compositionally biased region" description="Basic and acidic residues" evidence="1">
    <location>
        <begin position="65"/>
        <end position="74"/>
    </location>
</feature>
<feature type="region of interest" description="Disordered" evidence="1">
    <location>
        <begin position="65"/>
        <end position="89"/>
    </location>
</feature>
<comment type="caution">
    <text evidence="2">The sequence shown here is derived from an EMBL/GenBank/DDBJ whole genome shotgun (WGS) entry which is preliminary data.</text>
</comment>
<dbReference type="Proteomes" id="UP001519295">
    <property type="component" value="Unassembled WGS sequence"/>
</dbReference>
<keyword evidence="3" id="KW-1185">Reference proteome</keyword>
<gene>
    <name evidence="2" type="ORF">JOF36_003241</name>
</gene>
<sequence length="126" mass="14198">MDCDIDAVPRRSSCPTVTPPLTPTGRLRLARCVVDDEWPLRRAAELFQVAVTTAVRWAGRYREDGEAGLEDRSGRPRHSPARTPTRTERRIIKIRVPRRWGPDRIGFLLGVAASTVHRVLARPPDP</sequence>
<organism evidence="2 3">
    <name type="scientific">Pseudonocardia parietis</name>
    <dbReference type="NCBI Taxonomy" id="570936"/>
    <lineage>
        <taxon>Bacteria</taxon>
        <taxon>Bacillati</taxon>
        <taxon>Actinomycetota</taxon>
        <taxon>Actinomycetes</taxon>
        <taxon>Pseudonocardiales</taxon>
        <taxon>Pseudonocardiaceae</taxon>
        <taxon>Pseudonocardia</taxon>
    </lineage>
</organism>
<name>A0ABS4VUE6_9PSEU</name>
<reference evidence="2 3" key="1">
    <citation type="submission" date="2021-03" db="EMBL/GenBank/DDBJ databases">
        <title>Sequencing the genomes of 1000 actinobacteria strains.</title>
        <authorList>
            <person name="Klenk H.-P."/>
        </authorList>
    </citation>
    <scope>NUCLEOTIDE SEQUENCE [LARGE SCALE GENOMIC DNA]</scope>
    <source>
        <strain evidence="2 3">DSM 45256</strain>
    </source>
</reference>
<evidence type="ECO:0000256" key="1">
    <source>
        <dbReference type="SAM" id="MobiDB-lite"/>
    </source>
</evidence>